<evidence type="ECO:0000313" key="3">
    <source>
        <dbReference type="Proteomes" id="UP000179807"/>
    </source>
</evidence>
<dbReference type="Proteomes" id="UP000179807">
    <property type="component" value="Unassembled WGS sequence"/>
</dbReference>
<evidence type="ECO:0000313" key="2">
    <source>
        <dbReference type="EMBL" id="OHT12853.1"/>
    </source>
</evidence>
<comment type="caution">
    <text evidence="2">The sequence shown here is derived from an EMBL/GenBank/DDBJ whole genome shotgun (WGS) entry which is preliminary data.</text>
</comment>
<feature type="transmembrane region" description="Helical" evidence="1">
    <location>
        <begin position="378"/>
        <end position="397"/>
    </location>
</feature>
<keyword evidence="1" id="KW-0812">Transmembrane</keyword>
<evidence type="ECO:0000256" key="1">
    <source>
        <dbReference type="SAM" id="Phobius"/>
    </source>
</evidence>
<organism evidence="2 3">
    <name type="scientific">Tritrichomonas foetus</name>
    <dbReference type="NCBI Taxonomy" id="1144522"/>
    <lineage>
        <taxon>Eukaryota</taxon>
        <taxon>Metamonada</taxon>
        <taxon>Parabasalia</taxon>
        <taxon>Tritrichomonadida</taxon>
        <taxon>Tritrichomonadidae</taxon>
        <taxon>Tritrichomonas</taxon>
    </lineage>
</organism>
<feature type="transmembrane region" description="Helical" evidence="1">
    <location>
        <begin position="346"/>
        <end position="366"/>
    </location>
</feature>
<dbReference type="VEuPathDB" id="TrichDB:TRFO_17100"/>
<dbReference type="RefSeq" id="XP_068365989.1">
    <property type="nucleotide sequence ID" value="XM_068499388.1"/>
</dbReference>
<feature type="transmembrane region" description="Helical" evidence="1">
    <location>
        <begin position="417"/>
        <end position="438"/>
    </location>
</feature>
<sequence>MNSATFYANNDNDWMNSNATENHISPIKHTHQNISRSIQIPNSNSDEFHEESSDNYDSLDDTLMNISKGPSIIVDNSCISFSEHDDIIFKNQKYHIESIEKKDDTSQIFKVVDELDREFTLKKYNFYDNLTDLLSIYNSIKDNKNICYIEDVDISYEKYNMTIIMERSSPIIAAAMNANKRMKSIKNILSAIHSFASIGLNCSSLTIDDFVETTHGVKLMNFENLKIPHTQIFRIPTIEQIQQSKDDSTFNLYKLVKILLCNDNTKYSELFNDKKKAIIPKLQSSTISDIPELLTDEFFMEEIKKVVISGSVKVVPSPKKVPPYKLAESISNSSHTSEAKMSQMDFSLCIGILLMLTVSLILKGIHEADFGITRAYEVFFGLRFFWIFLIGGLFYIVIRIKSVKAHKKIISKKIYRYIIVIGIVLFLINASLVFHLLISRCNARIPSFTLCFILLWILWALSLISQ</sequence>
<dbReference type="GeneID" id="94834092"/>
<name>A0A1J4KTN6_9EUKA</name>
<keyword evidence="1" id="KW-0472">Membrane</keyword>
<feature type="transmembrane region" description="Helical" evidence="1">
    <location>
        <begin position="444"/>
        <end position="464"/>
    </location>
</feature>
<dbReference type="AlphaFoldDB" id="A0A1J4KTN6"/>
<reference evidence="2" key="1">
    <citation type="submission" date="2016-10" db="EMBL/GenBank/DDBJ databases">
        <authorList>
            <person name="Benchimol M."/>
            <person name="Almeida L.G."/>
            <person name="Vasconcelos A.T."/>
            <person name="Perreira-Neves A."/>
            <person name="Rosa I.A."/>
            <person name="Tasca T."/>
            <person name="Bogo M.R."/>
            <person name="de Souza W."/>
        </authorList>
    </citation>
    <scope>NUCLEOTIDE SEQUENCE [LARGE SCALE GENOMIC DNA]</scope>
    <source>
        <strain evidence="2">K</strain>
    </source>
</reference>
<accession>A0A1J4KTN6</accession>
<keyword evidence="1" id="KW-1133">Transmembrane helix</keyword>
<dbReference type="EMBL" id="MLAK01000553">
    <property type="protein sequence ID" value="OHT12853.1"/>
    <property type="molecule type" value="Genomic_DNA"/>
</dbReference>
<gene>
    <name evidence="2" type="ORF">TRFO_17100</name>
</gene>
<proteinExistence type="predicted"/>
<keyword evidence="3" id="KW-1185">Reference proteome</keyword>
<protein>
    <submittedName>
        <fullName evidence="2">Uncharacterized protein</fullName>
    </submittedName>
</protein>